<gene>
    <name evidence="2" type="ORF">SAMN02982985_02435</name>
</gene>
<dbReference type="PROSITE" id="PS51819">
    <property type="entry name" value="VOC"/>
    <property type="match status" value="1"/>
</dbReference>
<protein>
    <submittedName>
        <fullName evidence="2">Uncharacterized conserved protein PhnB, glyoxalase superfamily</fullName>
    </submittedName>
</protein>
<dbReference type="Gene3D" id="3.30.720.120">
    <property type="match status" value="1"/>
</dbReference>
<dbReference type="Pfam" id="PF00903">
    <property type="entry name" value="Glyoxalase"/>
    <property type="match status" value="1"/>
</dbReference>
<dbReference type="EMBL" id="FOTW01000011">
    <property type="protein sequence ID" value="SFM03308.1"/>
    <property type="molecule type" value="Genomic_DNA"/>
</dbReference>
<organism evidence="2 3">
    <name type="scientific">Rugamonas rubra</name>
    <dbReference type="NCBI Taxonomy" id="758825"/>
    <lineage>
        <taxon>Bacteria</taxon>
        <taxon>Pseudomonadati</taxon>
        <taxon>Pseudomonadota</taxon>
        <taxon>Betaproteobacteria</taxon>
        <taxon>Burkholderiales</taxon>
        <taxon>Oxalobacteraceae</taxon>
        <taxon>Telluria group</taxon>
        <taxon>Rugamonas</taxon>
    </lineage>
</organism>
<accession>A0A1I4MJD8</accession>
<dbReference type="PANTHER" id="PTHR34109">
    <property type="entry name" value="BNAUNNG04460D PROTEIN-RELATED"/>
    <property type="match status" value="1"/>
</dbReference>
<evidence type="ECO:0000313" key="2">
    <source>
        <dbReference type="EMBL" id="SFM03308.1"/>
    </source>
</evidence>
<keyword evidence="3" id="KW-1185">Reference proteome</keyword>
<evidence type="ECO:0000259" key="1">
    <source>
        <dbReference type="PROSITE" id="PS51819"/>
    </source>
</evidence>
<sequence length="156" mass="16849">MTAKVNPIPEGMHTITPHLVCDNAAKAIEFYKKAFGAEEGGRLPGEDGKIMHAMLRIGDSAFMLADAFPEHGSLAPNALKGTPVTLHLYVKDVDAAFARAVDAGAVVKMPLADMFWGDRYGIVTDPSGHQWSLASHIKDVSPEEMQRGMKEQSACQ</sequence>
<dbReference type="InterPro" id="IPR037523">
    <property type="entry name" value="VOC_core"/>
</dbReference>
<dbReference type="RefSeq" id="WP_174900514.1">
    <property type="nucleotide sequence ID" value="NZ_FOTW01000011.1"/>
</dbReference>
<dbReference type="AlphaFoldDB" id="A0A1I4MJD8"/>
<feature type="domain" description="VOC" evidence="1">
    <location>
        <begin position="11"/>
        <end position="136"/>
    </location>
</feature>
<dbReference type="InterPro" id="IPR029068">
    <property type="entry name" value="Glyas_Bleomycin-R_OHBP_Dase"/>
</dbReference>
<dbReference type="PANTHER" id="PTHR34109:SF1">
    <property type="entry name" value="VOC DOMAIN-CONTAINING PROTEIN"/>
    <property type="match status" value="1"/>
</dbReference>
<proteinExistence type="predicted"/>
<reference evidence="2 3" key="1">
    <citation type="submission" date="2016-10" db="EMBL/GenBank/DDBJ databases">
        <authorList>
            <person name="de Groot N.N."/>
        </authorList>
    </citation>
    <scope>NUCLEOTIDE SEQUENCE [LARGE SCALE GENOMIC DNA]</scope>
    <source>
        <strain evidence="2 3">ATCC 43154</strain>
    </source>
</reference>
<dbReference type="Proteomes" id="UP000199470">
    <property type="component" value="Unassembled WGS sequence"/>
</dbReference>
<dbReference type="SUPFAM" id="SSF54593">
    <property type="entry name" value="Glyoxalase/Bleomycin resistance protein/Dihydroxybiphenyl dioxygenase"/>
    <property type="match status" value="1"/>
</dbReference>
<dbReference type="Gene3D" id="3.30.720.110">
    <property type="match status" value="1"/>
</dbReference>
<dbReference type="InterPro" id="IPR004360">
    <property type="entry name" value="Glyas_Fos-R_dOase_dom"/>
</dbReference>
<evidence type="ECO:0000313" key="3">
    <source>
        <dbReference type="Proteomes" id="UP000199470"/>
    </source>
</evidence>
<name>A0A1I4MJD8_9BURK</name>
<dbReference type="STRING" id="758825.SAMN02982985_02435"/>
<dbReference type="CDD" id="cd07246">
    <property type="entry name" value="VOC_like"/>
    <property type="match status" value="1"/>
</dbReference>